<keyword evidence="2" id="KW-1133">Transmembrane helix</keyword>
<dbReference type="PATRIC" id="fig|45067.4.peg.2544"/>
<organism evidence="3 4">
    <name type="scientific">Legionella lansingensis</name>
    <dbReference type="NCBI Taxonomy" id="45067"/>
    <lineage>
        <taxon>Bacteria</taxon>
        <taxon>Pseudomonadati</taxon>
        <taxon>Pseudomonadota</taxon>
        <taxon>Gammaproteobacteria</taxon>
        <taxon>Legionellales</taxon>
        <taxon>Legionellaceae</taxon>
        <taxon>Legionella</taxon>
    </lineage>
</organism>
<evidence type="ECO:0000256" key="2">
    <source>
        <dbReference type="SAM" id="Phobius"/>
    </source>
</evidence>
<accession>A0A0W0VF82</accession>
<evidence type="ECO:0000313" key="4">
    <source>
        <dbReference type="Proteomes" id="UP000054869"/>
    </source>
</evidence>
<evidence type="ECO:0000313" key="3">
    <source>
        <dbReference type="EMBL" id="KTD18821.1"/>
    </source>
</evidence>
<protein>
    <submittedName>
        <fullName evidence="3">Uncharacterized protein</fullName>
    </submittedName>
</protein>
<name>A0A0W0VF82_9GAMM</name>
<dbReference type="STRING" id="45067.Llan_2424"/>
<sequence>MFTKVCSTTLPTGIKTIRQVPTVPTIRSPYSTKTIKNSDPKWLEIQAKAAELEGIEQQRYQQDVLNYQKLKAQFESTPVMPVIITAETVSPKEAAAKILDSSFAKVRTYLGDSINIIEYPLRGYAFSKLEQAFTYMAKDGRVSKQVVEKISSYGLLLILAIIAAFIYEQVKNQKEKIAQLEKEINDLELTYSKDVYANHDIREKIINKSEKLLEYKNEMTKYEGILSKVKEAQEAINKEQTLFGLVKEKIISFFVNPNERQKEQVKSFLNVQNNDDAKQTTRELEKRGNVNSVVIYAEDELSRLSKKTDKVEKEIDRLESSSTRLAEHVAQTGTKRDAKLAALKNTWGYSFFSQFKENDNNNSLQKEHVSSFESNL</sequence>
<reference evidence="3 4" key="1">
    <citation type="submission" date="2015-11" db="EMBL/GenBank/DDBJ databases">
        <title>Genomic analysis of 38 Legionella species identifies large and diverse effector repertoires.</title>
        <authorList>
            <person name="Burstein D."/>
            <person name="Amaro F."/>
            <person name="Zusman T."/>
            <person name="Lifshitz Z."/>
            <person name="Cohen O."/>
            <person name="Gilbert J.A."/>
            <person name="Pupko T."/>
            <person name="Shuman H.A."/>
            <person name="Segal G."/>
        </authorList>
    </citation>
    <scope>NUCLEOTIDE SEQUENCE [LARGE SCALE GENOMIC DNA]</scope>
    <source>
        <strain evidence="3 4">ATCC 49751</strain>
    </source>
</reference>
<dbReference type="EMBL" id="LNYI01000057">
    <property type="protein sequence ID" value="KTD18821.1"/>
    <property type="molecule type" value="Genomic_DNA"/>
</dbReference>
<dbReference type="OrthoDB" id="5653434at2"/>
<dbReference type="AlphaFoldDB" id="A0A0W0VF82"/>
<proteinExistence type="predicted"/>
<feature type="coiled-coil region" evidence="1">
    <location>
        <begin position="163"/>
        <end position="190"/>
    </location>
</feature>
<feature type="transmembrane region" description="Helical" evidence="2">
    <location>
        <begin position="150"/>
        <end position="167"/>
    </location>
</feature>
<keyword evidence="2" id="KW-0812">Transmembrane</keyword>
<comment type="caution">
    <text evidence="3">The sequence shown here is derived from an EMBL/GenBank/DDBJ whole genome shotgun (WGS) entry which is preliminary data.</text>
</comment>
<dbReference type="Proteomes" id="UP000054869">
    <property type="component" value="Unassembled WGS sequence"/>
</dbReference>
<dbReference type="RefSeq" id="WP_028372529.1">
    <property type="nucleotide sequence ID" value="NZ_CAAAJD010000004.1"/>
</dbReference>
<keyword evidence="2" id="KW-0472">Membrane</keyword>
<keyword evidence="1" id="KW-0175">Coiled coil</keyword>
<evidence type="ECO:0000256" key="1">
    <source>
        <dbReference type="SAM" id="Coils"/>
    </source>
</evidence>
<keyword evidence="4" id="KW-1185">Reference proteome</keyword>
<gene>
    <name evidence="3" type="ORF">Llan_2424</name>
</gene>